<dbReference type="HOGENOM" id="CLU_039484_2_1_5"/>
<keyword evidence="3 7" id="KW-0560">Oxidoreductase</keyword>
<keyword evidence="5" id="KW-0411">Iron-sulfur</keyword>
<dbReference type="OrthoDB" id="7456916at2"/>
<sequence length="397" mass="44853">MEGSMPIVDTAYNLKAPQPNTNLTDVGRGTPMGELLRRYWHPVGLAADATATPRKIRALGEDLILFRDGSGIVGVVHPRCAHRGTSLYYGKVEDRGIRCCYHGWLFDAEGNCLEQPCEPKMGEGQREKVRQPWYPVEERYGLIWVYMGPADKKPLLPRYKLLEEFEDGEFLEANDISIGSGGPVIADFNWFQHWENVMDPFHVVVLHSTFSGTQFVPEMATMPECDFTNEPLGVRTTSYRDLGDGKRLRRITEVQIPTLRVVPSPLLTPGRCQSIGFVLPIDDTHFRIYTVGRVTKEGELSGIRSRQNGKLWEDLTEEEHQMFPGDYEAQKAQGDITWHNHEHLGTTDQAIVMLRRFMLRQVKIVQEGGDPVGMAFVPGEEWIDSPAGNWIEDAPTA</sequence>
<keyword evidence="8" id="KW-1185">Reference proteome</keyword>
<dbReference type="InterPro" id="IPR050584">
    <property type="entry name" value="Cholesterol_7-desaturase"/>
</dbReference>
<dbReference type="SUPFAM" id="SSF55961">
    <property type="entry name" value="Bet v1-like"/>
    <property type="match status" value="1"/>
</dbReference>
<name>A3VLL1_9RHOB</name>
<dbReference type="EC" id="1.14.12.-" evidence="7"/>
<dbReference type="Gene3D" id="3.90.380.10">
    <property type="entry name" value="Naphthalene 1,2-dioxygenase Alpha Subunit, Chain A, domain 1"/>
    <property type="match status" value="1"/>
</dbReference>
<dbReference type="InterPro" id="IPR015881">
    <property type="entry name" value="ARHD_Rieske_2Fe_2S"/>
</dbReference>
<dbReference type="GO" id="GO:0051537">
    <property type="term" value="F:2 iron, 2 sulfur cluster binding"/>
    <property type="evidence" value="ECO:0007669"/>
    <property type="project" value="UniProtKB-KW"/>
</dbReference>
<dbReference type="STRING" id="314271.RB2654_22063"/>
<dbReference type="PROSITE" id="PS51296">
    <property type="entry name" value="RIESKE"/>
    <property type="match status" value="1"/>
</dbReference>
<dbReference type="InterPro" id="IPR036922">
    <property type="entry name" value="Rieske_2Fe-2S_sf"/>
</dbReference>
<evidence type="ECO:0000313" key="7">
    <source>
        <dbReference type="EMBL" id="EAQ10899.1"/>
    </source>
</evidence>
<dbReference type="PROSITE" id="PS00570">
    <property type="entry name" value="RING_HYDROXYL_ALPHA"/>
    <property type="match status" value="1"/>
</dbReference>
<dbReference type="PANTHER" id="PTHR21266:SF59">
    <property type="entry name" value="BLR4922 PROTEIN"/>
    <property type="match status" value="1"/>
</dbReference>
<gene>
    <name evidence="7" type="ORF">RB2654_22063</name>
</gene>
<dbReference type="SUPFAM" id="SSF50022">
    <property type="entry name" value="ISP domain"/>
    <property type="match status" value="1"/>
</dbReference>
<keyword evidence="4" id="KW-0408">Iron</keyword>
<dbReference type="Pfam" id="PF00355">
    <property type="entry name" value="Rieske"/>
    <property type="match status" value="1"/>
</dbReference>
<proteinExistence type="predicted"/>
<accession>A3VLL1</accession>
<organism evidence="7 8">
    <name type="scientific">Maritimibacter alkaliphilus HTCC2654</name>
    <dbReference type="NCBI Taxonomy" id="314271"/>
    <lineage>
        <taxon>Bacteria</taxon>
        <taxon>Pseudomonadati</taxon>
        <taxon>Pseudomonadota</taxon>
        <taxon>Alphaproteobacteria</taxon>
        <taxon>Rhodobacterales</taxon>
        <taxon>Roseobacteraceae</taxon>
        <taxon>Maritimibacter</taxon>
    </lineage>
</organism>
<feature type="domain" description="Rieske" evidence="6">
    <location>
        <begin position="40"/>
        <end position="145"/>
    </location>
</feature>
<dbReference type="CDD" id="cd03479">
    <property type="entry name" value="Rieske_RO_Alpha_PhDO_like"/>
    <property type="match status" value="1"/>
</dbReference>
<evidence type="ECO:0000259" key="6">
    <source>
        <dbReference type="PROSITE" id="PS51296"/>
    </source>
</evidence>
<dbReference type="Proteomes" id="UP000002931">
    <property type="component" value="Unassembled WGS sequence"/>
</dbReference>
<reference evidence="7 8" key="1">
    <citation type="journal article" date="2010" name="J. Bacteriol.">
        <title>Genome sequences of Pelagibaca bermudensis HTCC2601T and Maritimibacter alkaliphilus HTCC2654T, the type strains of two marine Roseobacter genera.</title>
        <authorList>
            <person name="Thrash J.C."/>
            <person name="Cho J.C."/>
            <person name="Ferriera S."/>
            <person name="Johnson J."/>
            <person name="Vergin K.L."/>
            <person name="Giovannoni S.J."/>
        </authorList>
    </citation>
    <scope>NUCLEOTIDE SEQUENCE [LARGE SCALE GENOMIC DNA]</scope>
    <source>
        <strain evidence="7 8">HTCC2654</strain>
    </source>
</reference>
<dbReference type="EMBL" id="AAMT01000023">
    <property type="protein sequence ID" value="EAQ10899.1"/>
    <property type="molecule type" value="Genomic_DNA"/>
</dbReference>
<dbReference type="Gene3D" id="2.102.10.10">
    <property type="entry name" value="Rieske [2Fe-2S] iron-sulphur domain"/>
    <property type="match status" value="1"/>
</dbReference>
<keyword evidence="1" id="KW-0001">2Fe-2S</keyword>
<evidence type="ECO:0000256" key="1">
    <source>
        <dbReference type="ARBA" id="ARBA00022714"/>
    </source>
</evidence>
<evidence type="ECO:0000256" key="5">
    <source>
        <dbReference type="ARBA" id="ARBA00023014"/>
    </source>
</evidence>
<dbReference type="InterPro" id="IPR017941">
    <property type="entry name" value="Rieske_2Fe-2S"/>
</dbReference>
<dbReference type="PANTHER" id="PTHR21266">
    <property type="entry name" value="IRON-SULFUR DOMAIN CONTAINING PROTEIN"/>
    <property type="match status" value="1"/>
</dbReference>
<keyword evidence="2" id="KW-0479">Metal-binding</keyword>
<evidence type="ECO:0000256" key="3">
    <source>
        <dbReference type="ARBA" id="ARBA00023002"/>
    </source>
</evidence>
<evidence type="ECO:0000313" key="8">
    <source>
        <dbReference type="Proteomes" id="UP000002931"/>
    </source>
</evidence>
<protein>
    <submittedName>
        <fullName evidence="7">Probable phenoxybenzoate dioxygenase alpha subunit</fullName>
        <ecNumber evidence="7">1.14.12.-</ecNumber>
    </submittedName>
</protein>
<evidence type="ECO:0000256" key="2">
    <source>
        <dbReference type="ARBA" id="ARBA00022723"/>
    </source>
</evidence>
<comment type="caution">
    <text evidence="7">The sequence shown here is derived from an EMBL/GenBank/DDBJ whole genome shotgun (WGS) entry which is preliminary data.</text>
</comment>
<dbReference type="GO" id="GO:0005506">
    <property type="term" value="F:iron ion binding"/>
    <property type="evidence" value="ECO:0007669"/>
    <property type="project" value="InterPro"/>
</dbReference>
<keyword evidence="7" id="KW-0223">Dioxygenase</keyword>
<evidence type="ECO:0000256" key="4">
    <source>
        <dbReference type="ARBA" id="ARBA00023004"/>
    </source>
</evidence>
<dbReference type="eggNOG" id="COG4638">
    <property type="taxonomic scope" value="Bacteria"/>
</dbReference>
<dbReference type="GO" id="GO:0051213">
    <property type="term" value="F:dioxygenase activity"/>
    <property type="evidence" value="ECO:0007669"/>
    <property type="project" value="UniProtKB-KW"/>
</dbReference>
<dbReference type="AlphaFoldDB" id="A3VLL1"/>